<reference evidence="9" key="2">
    <citation type="submission" date="2025-08" db="UniProtKB">
        <authorList>
            <consortium name="RefSeq"/>
        </authorList>
    </citation>
    <scope>IDENTIFICATION</scope>
    <source>
        <tissue evidence="9">Seedling</tissue>
    </source>
</reference>
<keyword evidence="3" id="KW-0238">DNA-binding</keyword>
<sequence>MMISSSLSQSQPELLASHFFGLDYNLSLPDTCIDPLFDTNNNDSFCSDNNYTHLNFLSNFHSQPDNSFLSHQTENFPLHDELFESSCYYFPKRQKMSYESHLHMNNNNTNTTSPSFFDGFVPNPGLVSELLPEVVFGQVHDESPILQPSCHGYGSSGNNKEMNSTGTTMKKTSSGGLSAQSIAARERRRKITEKTQELGKLIPGGNKMNTAEMFQSASKYVKFLQSQVSILQFMGSIQETKEEALHVQGLEILASQTIQEKLYTEEKCLVPMEFVRLLANDPEIRSGPFIKEIDQLIMPTNGC</sequence>
<evidence type="ECO:0000256" key="4">
    <source>
        <dbReference type="ARBA" id="ARBA00023163"/>
    </source>
</evidence>
<dbReference type="PANTHER" id="PTHR16223:SF49">
    <property type="entry name" value="TRANSCRIPTION FACTOR BHLH52-RELATED"/>
    <property type="match status" value="1"/>
</dbReference>
<dbReference type="CDD" id="cd11393">
    <property type="entry name" value="bHLH_AtbHLH_like"/>
    <property type="match status" value="1"/>
</dbReference>
<dbReference type="GeneID" id="112489136"/>
<dbReference type="InterPro" id="IPR036638">
    <property type="entry name" value="HLH_DNA-bd_sf"/>
</dbReference>
<dbReference type="InterPro" id="IPR045843">
    <property type="entry name" value="IND-like"/>
</dbReference>
<gene>
    <name evidence="9" type="primary">LOC112489136</name>
</gene>
<evidence type="ECO:0000313" key="8">
    <source>
        <dbReference type="Proteomes" id="UP001652623"/>
    </source>
</evidence>
<dbReference type="Gene3D" id="4.10.280.10">
    <property type="entry name" value="Helix-loop-helix DNA-binding domain"/>
    <property type="match status" value="1"/>
</dbReference>
<proteinExistence type="predicted"/>
<keyword evidence="4" id="KW-0804">Transcription</keyword>
<dbReference type="Pfam" id="PF00010">
    <property type="entry name" value="HLH"/>
    <property type="match status" value="1"/>
</dbReference>
<dbReference type="PANTHER" id="PTHR16223">
    <property type="entry name" value="TRANSCRIPTION FACTOR BHLH83-RELATED"/>
    <property type="match status" value="1"/>
</dbReference>
<evidence type="ECO:0000259" key="7">
    <source>
        <dbReference type="PROSITE" id="PS50888"/>
    </source>
</evidence>
<feature type="compositionally biased region" description="Low complexity" evidence="6">
    <location>
        <begin position="164"/>
        <end position="178"/>
    </location>
</feature>
<feature type="region of interest" description="Disordered" evidence="6">
    <location>
        <begin position="161"/>
        <end position="184"/>
    </location>
</feature>
<evidence type="ECO:0000256" key="5">
    <source>
        <dbReference type="ARBA" id="ARBA00023242"/>
    </source>
</evidence>
<dbReference type="Proteomes" id="UP001652623">
    <property type="component" value="Chromosome 1"/>
</dbReference>
<dbReference type="SMART" id="SM00353">
    <property type="entry name" value="HLH"/>
    <property type="match status" value="1"/>
</dbReference>
<protein>
    <submittedName>
        <fullName evidence="9">Transcription factor bHLH52</fullName>
    </submittedName>
</protein>
<dbReference type="InterPro" id="IPR045239">
    <property type="entry name" value="bHLH95_bHLH"/>
</dbReference>
<dbReference type="InterPro" id="IPR011598">
    <property type="entry name" value="bHLH_dom"/>
</dbReference>
<comment type="subcellular location">
    <subcellularLocation>
        <location evidence="1">Nucleus</location>
    </subcellularLocation>
</comment>
<evidence type="ECO:0000256" key="1">
    <source>
        <dbReference type="ARBA" id="ARBA00004123"/>
    </source>
</evidence>
<dbReference type="SUPFAM" id="SSF47459">
    <property type="entry name" value="HLH, helix-loop-helix DNA-binding domain"/>
    <property type="match status" value="1"/>
</dbReference>
<keyword evidence="5" id="KW-0539">Nucleus</keyword>
<dbReference type="RefSeq" id="XP_024922975.3">
    <property type="nucleotide sequence ID" value="XM_025067207.3"/>
</dbReference>
<dbReference type="PROSITE" id="PS50888">
    <property type="entry name" value="BHLH"/>
    <property type="match status" value="1"/>
</dbReference>
<reference evidence="8" key="1">
    <citation type="submission" date="2025-05" db="UniProtKB">
        <authorList>
            <consortium name="RefSeq"/>
        </authorList>
    </citation>
    <scope>NUCLEOTIDE SEQUENCE [LARGE SCALE GENOMIC DNA]</scope>
</reference>
<feature type="domain" description="BHLH" evidence="7">
    <location>
        <begin position="175"/>
        <end position="224"/>
    </location>
</feature>
<accession>A0A6P6FN91</accession>
<evidence type="ECO:0000313" key="9">
    <source>
        <dbReference type="RefSeq" id="XP_024922975.3"/>
    </source>
</evidence>
<keyword evidence="2" id="KW-0805">Transcription regulation</keyword>
<evidence type="ECO:0000256" key="2">
    <source>
        <dbReference type="ARBA" id="ARBA00023015"/>
    </source>
</evidence>
<evidence type="ECO:0000256" key="3">
    <source>
        <dbReference type="ARBA" id="ARBA00023125"/>
    </source>
</evidence>
<name>A0A6P6FN91_ZIZJJ</name>
<organism evidence="8 9">
    <name type="scientific">Ziziphus jujuba</name>
    <name type="common">Chinese jujube</name>
    <name type="synonym">Ziziphus sativa</name>
    <dbReference type="NCBI Taxonomy" id="326968"/>
    <lineage>
        <taxon>Eukaryota</taxon>
        <taxon>Viridiplantae</taxon>
        <taxon>Streptophyta</taxon>
        <taxon>Embryophyta</taxon>
        <taxon>Tracheophyta</taxon>
        <taxon>Spermatophyta</taxon>
        <taxon>Magnoliopsida</taxon>
        <taxon>eudicotyledons</taxon>
        <taxon>Gunneridae</taxon>
        <taxon>Pentapetalae</taxon>
        <taxon>rosids</taxon>
        <taxon>fabids</taxon>
        <taxon>Rosales</taxon>
        <taxon>Rhamnaceae</taxon>
        <taxon>Paliureae</taxon>
        <taxon>Ziziphus</taxon>
    </lineage>
</organism>
<keyword evidence="8" id="KW-1185">Reference proteome</keyword>
<evidence type="ECO:0000256" key="6">
    <source>
        <dbReference type="SAM" id="MobiDB-lite"/>
    </source>
</evidence>